<dbReference type="RefSeq" id="WP_092646927.1">
    <property type="nucleotide sequence ID" value="NZ_FNPX01000013.1"/>
</dbReference>
<dbReference type="AlphaFoldDB" id="A0A1H3STH1"/>
<evidence type="ECO:0000256" key="7">
    <source>
        <dbReference type="ARBA" id="ARBA00023136"/>
    </source>
</evidence>
<dbReference type="CDD" id="cd06579">
    <property type="entry name" value="TM_PBP1_transp_AraH_like"/>
    <property type="match status" value="1"/>
</dbReference>
<evidence type="ECO:0000256" key="4">
    <source>
        <dbReference type="ARBA" id="ARBA00022519"/>
    </source>
</evidence>
<dbReference type="GO" id="GO:0022857">
    <property type="term" value="F:transmembrane transporter activity"/>
    <property type="evidence" value="ECO:0007669"/>
    <property type="project" value="InterPro"/>
</dbReference>
<dbReference type="EMBL" id="FNPX01000013">
    <property type="protein sequence ID" value="SDZ41262.1"/>
    <property type="molecule type" value="Genomic_DNA"/>
</dbReference>
<evidence type="ECO:0000256" key="1">
    <source>
        <dbReference type="ARBA" id="ARBA00004651"/>
    </source>
</evidence>
<evidence type="ECO:0000256" key="3">
    <source>
        <dbReference type="ARBA" id="ARBA00022475"/>
    </source>
</evidence>
<dbReference type="Proteomes" id="UP000198914">
    <property type="component" value="Unassembled WGS sequence"/>
</dbReference>
<protein>
    <submittedName>
        <fullName evidence="9">Monosaccharide ABC transporter membrane protein, CUT2 family</fullName>
    </submittedName>
</protein>
<keyword evidence="6 8" id="KW-1133">Transmembrane helix</keyword>
<dbReference type="PANTHER" id="PTHR32196">
    <property type="entry name" value="ABC TRANSPORTER PERMEASE PROTEIN YPHD-RELATED-RELATED"/>
    <property type="match status" value="1"/>
</dbReference>
<evidence type="ECO:0000256" key="6">
    <source>
        <dbReference type="ARBA" id="ARBA00022989"/>
    </source>
</evidence>
<feature type="transmembrane region" description="Helical" evidence="8">
    <location>
        <begin position="250"/>
        <end position="270"/>
    </location>
</feature>
<feature type="transmembrane region" description="Helical" evidence="8">
    <location>
        <begin position="168"/>
        <end position="190"/>
    </location>
</feature>
<dbReference type="PANTHER" id="PTHR32196:SF21">
    <property type="entry name" value="ABC TRANSPORTER PERMEASE PROTEIN YPHD-RELATED"/>
    <property type="match status" value="1"/>
</dbReference>
<keyword evidence="10" id="KW-1185">Reference proteome</keyword>
<dbReference type="GO" id="GO:0005886">
    <property type="term" value="C:plasma membrane"/>
    <property type="evidence" value="ECO:0007669"/>
    <property type="project" value="UniProtKB-SubCell"/>
</dbReference>
<keyword evidence="4" id="KW-0997">Cell inner membrane</keyword>
<dbReference type="InterPro" id="IPR001851">
    <property type="entry name" value="ABC_transp_permease"/>
</dbReference>
<feature type="transmembrane region" description="Helical" evidence="8">
    <location>
        <begin position="44"/>
        <end position="73"/>
    </location>
</feature>
<keyword evidence="3" id="KW-1003">Cell membrane</keyword>
<organism evidence="9 10">
    <name type="scientific">Jannaschia faecimaris</name>
    <dbReference type="NCBI Taxonomy" id="1244108"/>
    <lineage>
        <taxon>Bacteria</taxon>
        <taxon>Pseudomonadati</taxon>
        <taxon>Pseudomonadota</taxon>
        <taxon>Alphaproteobacteria</taxon>
        <taxon>Rhodobacterales</taxon>
        <taxon>Roseobacteraceae</taxon>
        <taxon>Jannaschia</taxon>
    </lineage>
</organism>
<feature type="transmembrane region" description="Helical" evidence="8">
    <location>
        <begin position="93"/>
        <end position="118"/>
    </location>
</feature>
<gene>
    <name evidence="9" type="ORF">SAMN05444004_113103</name>
</gene>
<dbReference type="STRING" id="1244108.SAMN05444004_113103"/>
<feature type="transmembrane region" description="Helical" evidence="8">
    <location>
        <begin position="301"/>
        <end position="319"/>
    </location>
</feature>
<feature type="transmembrane region" description="Helical" evidence="8">
    <location>
        <begin position="130"/>
        <end position="148"/>
    </location>
</feature>
<evidence type="ECO:0000256" key="5">
    <source>
        <dbReference type="ARBA" id="ARBA00022692"/>
    </source>
</evidence>
<evidence type="ECO:0000313" key="9">
    <source>
        <dbReference type="EMBL" id="SDZ41262.1"/>
    </source>
</evidence>
<accession>A0A1H3STH1</accession>
<feature type="transmembrane region" description="Helical" evidence="8">
    <location>
        <begin position="12"/>
        <end position="32"/>
    </location>
</feature>
<evidence type="ECO:0000256" key="8">
    <source>
        <dbReference type="SAM" id="Phobius"/>
    </source>
</evidence>
<comment type="subcellular location">
    <subcellularLocation>
        <location evidence="1">Cell membrane</location>
        <topology evidence="1">Multi-pass membrane protein</topology>
    </subcellularLocation>
</comment>
<feature type="transmembrane region" description="Helical" evidence="8">
    <location>
        <begin position="221"/>
        <end position="244"/>
    </location>
</feature>
<evidence type="ECO:0000256" key="2">
    <source>
        <dbReference type="ARBA" id="ARBA00022448"/>
    </source>
</evidence>
<proteinExistence type="predicted"/>
<reference evidence="10" key="1">
    <citation type="submission" date="2016-10" db="EMBL/GenBank/DDBJ databases">
        <authorList>
            <person name="Varghese N."/>
            <person name="Submissions S."/>
        </authorList>
    </citation>
    <scope>NUCLEOTIDE SEQUENCE [LARGE SCALE GENOMIC DNA]</scope>
    <source>
        <strain evidence="10">DSM 100420</strain>
    </source>
</reference>
<sequence>MNRIDWSRNETLVFAVIIAFCGLAALSDPNFMSIPTLTDLMRNSIVLGIFAVGAMVVLVSGGIDVSFTAVAAFAMYTTTVLLRDVAPGMPWPLAFAIATLIGAGLGAINGVLIAFCGLPTLIVTLGTLSVFRGFLLTFVGTLQISNLPPGMRDFSRWMMLRGTNSDGSFYSLPWAFAALVIIVVATWFILNRTMLGRAIYAIGGAPESARRIGINVRRTQFFIYVFVGALAGLAGIIHASMARISNPFDLVGLELSVIAAVVLGGARLIGGVGTLTGTLLGVILIVLVRNSLIVIGIPSTWQSVAIGVLIIVGTGLPAWQAKRAEARQT</sequence>
<dbReference type="OrthoDB" id="192433at2"/>
<dbReference type="Pfam" id="PF02653">
    <property type="entry name" value="BPD_transp_2"/>
    <property type="match status" value="1"/>
</dbReference>
<evidence type="ECO:0000313" key="10">
    <source>
        <dbReference type="Proteomes" id="UP000198914"/>
    </source>
</evidence>
<keyword evidence="2" id="KW-0813">Transport</keyword>
<keyword evidence="5 8" id="KW-0812">Transmembrane</keyword>
<keyword evidence="7 8" id="KW-0472">Membrane</keyword>
<name>A0A1H3STH1_9RHOB</name>